<dbReference type="SUPFAM" id="SSF51294">
    <property type="entry name" value="Hedgehog/intein (Hint) domain"/>
    <property type="match status" value="1"/>
</dbReference>
<feature type="domain" description="Endonuclease/exonuclease/phosphatase" evidence="2">
    <location>
        <begin position="512"/>
        <end position="788"/>
    </location>
</feature>
<evidence type="ECO:0000256" key="1">
    <source>
        <dbReference type="SAM" id="MobiDB-lite"/>
    </source>
</evidence>
<accession>A0A067Z239</accession>
<dbReference type="CDD" id="cd04486">
    <property type="entry name" value="YhcR_OBF_like"/>
    <property type="match status" value="1"/>
</dbReference>
<dbReference type="InterPro" id="IPR005135">
    <property type="entry name" value="Endo/exonuclease/phosphatase"/>
</dbReference>
<dbReference type="Pfam" id="PF03372">
    <property type="entry name" value="Exo_endo_phos"/>
    <property type="match status" value="1"/>
</dbReference>
<dbReference type="HOGENOM" id="CLU_238642_0_0_5"/>
<feature type="compositionally biased region" description="Gly residues" evidence="1">
    <location>
        <begin position="192"/>
        <end position="227"/>
    </location>
</feature>
<dbReference type="InterPro" id="IPR036691">
    <property type="entry name" value="Endo/exonu/phosph_ase_sf"/>
</dbReference>
<dbReference type="InterPro" id="IPR028992">
    <property type="entry name" value="Hedgehog/Intein_dom"/>
</dbReference>
<dbReference type="Proteomes" id="UP000031656">
    <property type="component" value="Chromosome"/>
</dbReference>
<dbReference type="Pfam" id="PF13692">
    <property type="entry name" value="Glyco_trans_1_4"/>
    <property type="match status" value="1"/>
</dbReference>
<evidence type="ECO:0000313" key="5">
    <source>
        <dbReference type="Proteomes" id="UP000031656"/>
    </source>
</evidence>
<dbReference type="RefSeq" id="WP_041111035.1">
    <property type="nucleotide sequence ID" value="NZ_CP004373.1"/>
</dbReference>
<evidence type="ECO:0000259" key="3">
    <source>
        <dbReference type="Pfam" id="PF13403"/>
    </source>
</evidence>
<feature type="region of interest" description="Disordered" evidence="1">
    <location>
        <begin position="188"/>
        <end position="236"/>
    </location>
</feature>
<organism evidence="4 5">
    <name type="scientific">Gluconobacter oxydans DSM 3504</name>
    <dbReference type="NCBI Taxonomy" id="1288313"/>
    <lineage>
        <taxon>Bacteria</taxon>
        <taxon>Pseudomonadati</taxon>
        <taxon>Pseudomonadota</taxon>
        <taxon>Alphaproteobacteria</taxon>
        <taxon>Acetobacterales</taxon>
        <taxon>Acetobacteraceae</taxon>
        <taxon>Gluconobacter</taxon>
    </lineage>
</organism>
<dbReference type="CDD" id="cd03801">
    <property type="entry name" value="GT4_PimA-like"/>
    <property type="match status" value="1"/>
</dbReference>
<feature type="domain" description="Hedgehog/Intein (Hint)" evidence="3">
    <location>
        <begin position="918"/>
        <end position="1053"/>
    </location>
</feature>
<dbReference type="Gene3D" id="3.60.10.10">
    <property type="entry name" value="Endonuclease/exonuclease/phosphatase"/>
    <property type="match status" value="1"/>
</dbReference>
<dbReference type="GeneID" id="56904810"/>
<dbReference type="GO" id="GO:0003824">
    <property type="term" value="F:catalytic activity"/>
    <property type="evidence" value="ECO:0007669"/>
    <property type="project" value="InterPro"/>
</dbReference>
<protein>
    <submittedName>
        <fullName evidence="4">Putative extracellular nuclease</fullName>
    </submittedName>
</protein>
<dbReference type="PANTHER" id="PTHR42834">
    <property type="entry name" value="ENDONUCLEASE/EXONUCLEASE/PHOSPHATASE FAMILY PROTEIN (AFU_ORTHOLOGUE AFUA_3G09210)"/>
    <property type="match status" value="1"/>
</dbReference>
<proteinExistence type="predicted"/>
<gene>
    <name evidence="4" type="ORF">GLS_c05780</name>
</gene>
<dbReference type="Pfam" id="PF13403">
    <property type="entry name" value="Hint_2"/>
    <property type="match status" value="1"/>
</dbReference>
<sequence length="1750" mass="182940">MASKLLINEFMFNPSVAGDPDEFIEVKGDASTDYSAWSLIVVDGDGTAAGKIDNVFTLGVTNSDGYWVTPFQTNTLQNGTQTVLLVKDFTGKVGDDLDTANAGTFTSTPWSEIGDTIAVSDGGKGDPTYAGAPVLTGSIINGASRIPDGTDTDSTSDWVADDPSLAGIDGYGTVAAAGKVLVTPGAANDGTSSGGSTGGSGGSDTGGSGSGGSDTGGSDTGGSGSGSGSDTTTPQDLTIQQINGTGYYSPYANTSVMTTGVVTAVDTNGSIGFWIQQTNADKNTVGSAGIFIYAGKTATLPTVGETVSVTGTVTNYSGTSWSKSLTLPEINLVSYTDTGAAYVNVTPTVVGQGGLTVPAASYLGDLTQAIDLNKSTASLSPDTNALDFYRNLIGQVITIHDAVAVGATASNATWVVPDGGDGLLTPTGALQETADSVNTQRIELYYDSGVTPGSAISAEVGDKLGDITGVLTYYNGVYELVPTTQVTVVHTDTPAPVTSLHKDDQNLLVSDYNIENFNALDPANADRLKQVAQIIVNNLDSPDVLALQEIQDDSGTTNDGTVSAEQNLAAIVKAIADAGGPTYSWAEVDPTNNASGGVSGGNIRSVFLYNPERVTLAAPVTTIGDEELASGTFKNTRLPLVGTFEFNGQSVTLVNVHLSSQAGSSELYGSTQPPVNHGGTTGTVNNRIAQAQYITNYVNGLLTSDPTAKVGILGDFNDTEWSDAQQVYANAGLTDMSTTEDPSNRYTYIFEGNAESLDHTIGSSAFASAGKFETIHVNTGSLTGESDHDPSVTLLEMTDYSATNGAALSNVSLASGQTAAVHSGSTASGITVGDGSRLALYAGSTASGITLASGAKIDLPEMAWSSDATATLTDASTLTVTSGSSTYTISLDGSYDADFFSLAADGSGGTMLLAEGTPCYCRGTLILTDRGEVPVETLQIGDLVQTATNGLRPIRWIGRRSYSGTFANGNRDILPVVFRRGSLGHGLPHQDLSVSPLHAMYLDGVLVPAVLLVNGSTVVQAERMDEVAYFHVELEQHDIIIANGTQSETFVDDHSRGMFHNAGEYDVLYPDAGTVAARYCAPRVEEGAQLEAIRRRLNPAARKTAALAPLEGYLDVATHSHVRGWARVPGSERPVRLQIVDNGVVLGEVLADRMRDDVGSACGFHFDIPGGLSAVERHVLEIRRADDHALLGHCPWMMDQAAQQARQTIVATVPAAPLDGCIDIATRNRIAGWVCNPATPDEAVTLQIVDNGAVLASVVANGRRPDVARTGRPVLCGFDVLLPGGLSPMTRHILEIRRTSDGALLGEPQVIEPANAFDADMTRSVARAVAAAAEDQDGDQVLSFLLAQVEKLRQARSDAASGMATATFDAALRRRGLSTKDNVTRKRALVIDGQHPDAKRDAGSQAILSHMTALEALGYDVCFVAADQMDRTFPLDGLPGVTVLGQPFFASVEDVLRRQANSFDVVYLHREDIATRYMALVRRNQRRARVLYSVADLHFLRLARQAAVQGRPELMAQANQIRVAEYRAALQADAVLTHSEAEAARLRKDLPQANVHVVPWAIPAQNGSSVRRDGVVFVGNYAHAPNADAARWLVDEIMPAVWAADPTICCTLVGADMPESLHALADERIRVRGHAQDLGAVLAAHRLSVAPLRFGAGIKGKVIESLASGLPCVMTPVAAEGLALPGALEDLVQGDAAALAAQIVALHNSPDLSGLIEAGQAFADEGFSSRAVTTALELALSERPALQKAG</sequence>
<dbReference type="Gene3D" id="2.170.16.10">
    <property type="entry name" value="Hedgehog/Intein (Hint) domain"/>
    <property type="match status" value="1"/>
</dbReference>
<evidence type="ECO:0000313" key="4">
    <source>
        <dbReference type="EMBL" id="AHK70493.1"/>
    </source>
</evidence>
<dbReference type="KEGG" id="goy:GLS_c05780"/>
<dbReference type="InterPro" id="IPR036844">
    <property type="entry name" value="Hint_dom_sf"/>
</dbReference>
<evidence type="ECO:0000259" key="2">
    <source>
        <dbReference type="Pfam" id="PF03372"/>
    </source>
</evidence>
<dbReference type="Gene3D" id="3.40.50.2000">
    <property type="entry name" value="Glycogen Phosphorylase B"/>
    <property type="match status" value="2"/>
</dbReference>
<name>A0A067Z239_GLUOY</name>
<dbReference type="SUPFAM" id="SSF56219">
    <property type="entry name" value="DNase I-like"/>
    <property type="match status" value="1"/>
</dbReference>
<dbReference type="PANTHER" id="PTHR42834:SF1">
    <property type="entry name" value="ENDONUCLEASE_EXONUCLEASE_PHOSPHATASE FAMILY PROTEIN (AFU_ORTHOLOGUE AFUA_3G09210)"/>
    <property type="match status" value="1"/>
</dbReference>
<reference evidence="4 5" key="1">
    <citation type="journal article" date="2015" name="Appl. Microbiol. Biotechnol.">
        <title>The consequence of an additional NADH dehydrogenase paralog on the growth of Gluconobacter oxydans DSM3504.</title>
        <authorList>
            <person name="Kostner D."/>
            <person name="Luchterhand B."/>
            <person name="Junker A."/>
            <person name="Volland S."/>
            <person name="Daniel R."/>
            <person name="Buchs J."/>
            <person name="Liebl W."/>
            <person name="Ehrenreich A."/>
        </authorList>
    </citation>
    <scope>NUCLEOTIDE SEQUENCE [LARGE SCALE GENOMIC DNA]</scope>
    <source>
        <strain evidence="4">DSM 3504</strain>
    </source>
</reference>
<dbReference type="EMBL" id="CP004373">
    <property type="protein sequence ID" value="AHK70493.1"/>
    <property type="molecule type" value="Genomic_DNA"/>
</dbReference>
<dbReference type="SUPFAM" id="SSF53756">
    <property type="entry name" value="UDP-Glycosyltransferase/glycogen phosphorylase"/>
    <property type="match status" value="1"/>
</dbReference>